<evidence type="ECO:0008006" key="4">
    <source>
        <dbReference type="Google" id="ProtNLM"/>
    </source>
</evidence>
<dbReference type="EMBL" id="BMZS01000013">
    <property type="protein sequence ID" value="GHD61986.1"/>
    <property type="molecule type" value="Genomic_DNA"/>
</dbReference>
<gene>
    <name evidence="2" type="ORF">GCM10017083_50130</name>
</gene>
<sequence length="160" mass="16745">MYKSIAVAAALLASVAAITPAHAVDEINIGPGLTYAGAPLGLRGVDPVAFVERGTQATGDAGHAAVHDGVAYYFTSAANKAAFEKNPGRYVPQNGGFCTYGVAVGKKFDGDPRYAEVIDGKLYVFLNEAIFKKFQEDRAGTIAKAEGNWPKIRHTAAGAL</sequence>
<evidence type="ECO:0000313" key="2">
    <source>
        <dbReference type="EMBL" id="GHD61986.1"/>
    </source>
</evidence>
<organism evidence="2 3">
    <name type="scientific">Thalassobaculum fulvum</name>
    <dbReference type="NCBI Taxonomy" id="1633335"/>
    <lineage>
        <taxon>Bacteria</taxon>
        <taxon>Pseudomonadati</taxon>
        <taxon>Pseudomonadota</taxon>
        <taxon>Alphaproteobacteria</taxon>
        <taxon>Rhodospirillales</taxon>
        <taxon>Thalassobaculaceae</taxon>
        <taxon>Thalassobaculum</taxon>
    </lineage>
</organism>
<name>A0A919CTL8_9PROT</name>
<dbReference type="RefSeq" id="WP_189994865.1">
    <property type="nucleotide sequence ID" value="NZ_BMZS01000013.1"/>
</dbReference>
<feature type="signal peptide" evidence="1">
    <location>
        <begin position="1"/>
        <end position="23"/>
    </location>
</feature>
<accession>A0A919CTL8</accession>
<proteinExistence type="predicted"/>
<evidence type="ECO:0000256" key="1">
    <source>
        <dbReference type="SAM" id="SignalP"/>
    </source>
</evidence>
<keyword evidence="3" id="KW-1185">Reference proteome</keyword>
<keyword evidence="1" id="KW-0732">Signal</keyword>
<reference evidence="2" key="2">
    <citation type="submission" date="2020-09" db="EMBL/GenBank/DDBJ databases">
        <authorList>
            <person name="Sun Q."/>
            <person name="Kim S."/>
        </authorList>
    </citation>
    <scope>NUCLEOTIDE SEQUENCE</scope>
    <source>
        <strain evidence="2">KCTC 42651</strain>
    </source>
</reference>
<dbReference type="NCBIfam" id="NF041384">
    <property type="entry name" value="YHS_seleno_dom"/>
    <property type="match status" value="1"/>
</dbReference>
<feature type="chain" id="PRO_5037564473" description="YHS domain-containing protein" evidence="1">
    <location>
        <begin position="24"/>
        <end position="160"/>
    </location>
</feature>
<dbReference type="Proteomes" id="UP000630353">
    <property type="component" value="Unassembled WGS sequence"/>
</dbReference>
<reference evidence="2" key="1">
    <citation type="journal article" date="2014" name="Int. J. Syst. Evol. Microbiol.">
        <title>Complete genome sequence of Corynebacterium casei LMG S-19264T (=DSM 44701T), isolated from a smear-ripened cheese.</title>
        <authorList>
            <consortium name="US DOE Joint Genome Institute (JGI-PGF)"/>
            <person name="Walter F."/>
            <person name="Albersmeier A."/>
            <person name="Kalinowski J."/>
            <person name="Ruckert C."/>
        </authorList>
    </citation>
    <scope>NUCLEOTIDE SEQUENCE</scope>
    <source>
        <strain evidence="2">KCTC 42651</strain>
    </source>
</reference>
<dbReference type="AlphaFoldDB" id="A0A919CTL8"/>
<comment type="caution">
    <text evidence="2">The sequence shown here is derived from an EMBL/GenBank/DDBJ whole genome shotgun (WGS) entry which is preliminary data.</text>
</comment>
<protein>
    <recommendedName>
        <fullName evidence="4">YHS domain-containing protein</fullName>
    </recommendedName>
</protein>
<evidence type="ECO:0000313" key="3">
    <source>
        <dbReference type="Proteomes" id="UP000630353"/>
    </source>
</evidence>